<dbReference type="EMBL" id="JACEIK010000660">
    <property type="protein sequence ID" value="MCD7460562.1"/>
    <property type="molecule type" value="Genomic_DNA"/>
</dbReference>
<organism evidence="2 3">
    <name type="scientific">Datura stramonium</name>
    <name type="common">Jimsonweed</name>
    <name type="synonym">Common thornapple</name>
    <dbReference type="NCBI Taxonomy" id="4076"/>
    <lineage>
        <taxon>Eukaryota</taxon>
        <taxon>Viridiplantae</taxon>
        <taxon>Streptophyta</taxon>
        <taxon>Embryophyta</taxon>
        <taxon>Tracheophyta</taxon>
        <taxon>Spermatophyta</taxon>
        <taxon>Magnoliopsida</taxon>
        <taxon>eudicotyledons</taxon>
        <taxon>Gunneridae</taxon>
        <taxon>Pentapetalae</taxon>
        <taxon>asterids</taxon>
        <taxon>lamiids</taxon>
        <taxon>Solanales</taxon>
        <taxon>Solanaceae</taxon>
        <taxon>Solanoideae</taxon>
        <taxon>Datureae</taxon>
        <taxon>Datura</taxon>
    </lineage>
</organism>
<feature type="non-terminal residue" evidence="2">
    <location>
        <position position="1"/>
    </location>
</feature>
<evidence type="ECO:0000313" key="2">
    <source>
        <dbReference type="EMBL" id="MCD7460562.1"/>
    </source>
</evidence>
<name>A0ABS8SQ05_DATST</name>
<comment type="caution">
    <text evidence="2">The sequence shown here is derived from an EMBL/GenBank/DDBJ whole genome shotgun (WGS) entry which is preliminary data.</text>
</comment>
<feature type="compositionally biased region" description="Polar residues" evidence="1">
    <location>
        <begin position="54"/>
        <end position="68"/>
    </location>
</feature>
<sequence>VATTTASEAIDVAHKIKQPSSSLGKSVEKSPGFMPFCRSTSKPPISLNGDGITSAASSSNESNDGATGSTISLTKLVHQNPHLPIDEVKDQVTNESPSTKLTLPPSKNVELFQPNLTTNAKAGANQIRYSNASEKLVRPLQQIASNFGTQEPISTFRLSYVSGIWRTLCECITQFSVDSSKSLNELEKGVALILKGLLIGQK</sequence>
<proteinExistence type="predicted"/>
<evidence type="ECO:0000313" key="3">
    <source>
        <dbReference type="Proteomes" id="UP000823775"/>
    </source>
</evidence>
<keyword evidence="3" id="KW-1185">Reference proteome</keyword>
<dbReference type="Proteomes" id="UP000823775">
    <property type="component" value="Unassembled WGS sequence"/>
</dbReference>
<accession>A0ABS8SQ05</accession>
<feature type="region of interest" description="Disordered" evidence="1">
    <location>
        <begin position="38"/>
        <end position="68"/>
    </location>
</feature>
<protein>
    <submittedName>
        <fullName evidence="2">Uncharacterized protein</fullName>
    </submittedName>
</protein>
<feature type="non-terminal residue" evidence="2">
    <location>
        <position position="202"/>
    </location>
</feature>
<gene>
    <name evidence="2" type="ORF">HAX54_043822</name>
</gene>
<reference evidence="2 3" key="1">
    <citation type="journal article" date="2021" name="BMC Genomics">
        <title>Datura genome reveals duplications of psychoactive alkaloid biosynthetic genes and high mutation rate following tissue culture.</title>
        <authorList>
            <person name="Rajewski A."/>
            <person name="Carter-House D."/>
            <person name="Stajich J."/>
            <person name="Litt A."/>
        </authorList>
    </citation>
    <scope>NUCLEOTIDE SEQUENCE [LARGE SCALE GENOMIC DNA]</scope>
    <source>
        <strain evidence="2">AR-01</strain>
    </source>
</reference>
<evidence type="ECO:0000256" key="1">
    <source>
        <dbReference type="SAM" id="MobiDB-lite"/>
    </source>
</evidence>